<dbReference type="InterPro" id="IPR000600">
    <property type="entry name" value="ROK"/>
</dbReference>
<protein>
    <submittedName>
        <fullName evidence="1">ROK family protein</fullName>
    </submittedName>
</protein>
<dbReference type="Proteomes" id="UP001144805">
    <property type="component" value="Unassembled WGS sequence"/>
</dbReference>
<accession>A0A9X3E5B9</accession>
<sequence length="300" mass="29936">MTETPQVLALDLGGTSLRAGFAIVDAPAELAAVERWPAPESACALRDRILALVAARAGSAPLAGIGITIPGLVEGTVSRWVPNLPFLDGVDLADLLGEAGVPVAAGNDAQMALLAEARFGAASGLDDAILLAIGTGIGSSVLAGGRIVRGGRGAACSFGWASADVADPGEDRSGWLERQAAGRALDRLGRDAGLADGAALIAAARTGDPVASLAIHQVGAALGTTLAGAVALLDPQAVLLAGGVSDAIDVLGPPLRAALTRNLPPHLRSIEIRPGQFGPRAGLVGAAVAAGLGPEWWRVR</sequence>
<dbReference type="InterPro" id="IPR043129">
    <property type="entry name" value="ATPase_NBD"/>
</dbReference>
<dbReference type="EMBL" id="JAPKNK010000010">
    <property type="protein sequence ID" value="MCX5571546.1"/>
    <property type="molecule type" value="Genomic_DNA"/>
</dbReference>
<name>A0A9X3E5B9_9HYPH</name>
<proteinExistence type="predicted"/>
<dbReference type="Pfam" id="PF00480">
    <property type="entry name" value="ROK"/>
    <property type="match status" value="1"/>
</dbReference>
<evidence type="ECO:0000313" key="2">
    <source>
        <dbReference type="Proteomes" id="UP001144805"/>
    </source>
</evidence>
<comment type="caution">
    <text evidence="1">The sequence shown here is derived from an EMBL/GenBank/DDBJ whole genome shotgun (WGS) entry which is preliminary data.</text>
</comment>
<organism evidence="1 2">
    <name type="scientific">Kaistia nematophila</name>
    <dbReference type="NCBI Taxonomy" id="2994654"/>
    <lineage>
        <taxon>Bacteria</taxon>
        <taxon>Pseudomonadati</taxon>
        <taxon>Pseudomonadota</taxon>
        <taxon>Alphaproteobacteria</taxon>
        <taxon>Hyphomicrobiales</taxon>
        <taxon>Kaistiaceae</taxon>
        <taxon>Kaistia</taxon>
    </lineage>
</organism>
<dbReference type="RefSeq" id="WP_266340500.1">
    <property type="nucleotide sequence ID" value="NZ_JAPKNK010000010.1"/>
</dbReference>
<dbReference type="SUPFAM" id="SSF53067">
    <property type="entry name" value="Actin-like ATPase domain"/>
    <property type="match status" value="1"/>
</dbReference>
<gene>
    <name evidence="1" type="ORF">OSH07_20265</name>
</gene>
<dbReference type="PANTHER" id="PTHR18964:SF173">
    <property type="entry name" value="GLUCOKINASE"/>
    <property type="match status" value="1"/>
</dbReference>
<evidence type="ECO:0000313" key="1">
    <source>
        <dbReference type="EMBL" id="MCX5571546.1"/>
    </source>
</evidence>
<dbReference type="PANTHER" id="PTHR18964">
    <property type="entry name" value="ROK (REPRESSOR, ORF, KINASE) FAMILY"/>
    <property type="match status" value="1"/>
</dbReference>
<keyword evidence="2" id="KW-1185">Reference proteome</keyword>
<dbReference type="Gene3D" id="3.30.420.40">
    <property type="match status" value="2"/>
</dbReference>
<dbReference type="AlphaFoldDB" id="A0A9X3E5B9"/>
<reference evidence="1" key="1">
    <citation type="submission" date="2022-11" db="EMBL/GenBank/DDBJ databases">
        <title>Biodiversity and phylogenetic relationships of bacteria.</title>
        <authorList>
            <person name="Machado R.A.R."/>
            <person name="Bhat A."/>
            <person name="Loulou A."/>
            <person name="Kallel S."/>
        </authorList>
    </citation>
    <scope>NUCLEOTIDE SEQUENCE</scope>
    <source>
        <strain evidence="1">K-TC2</strain>
    </source>
</reference>